<evidence type="ECO:0000313" key="3">
    <source>
        <dbReference type="Proteomes" id="UP001501490"/>
    </source>
</evidence>
<dbReference type="PANTHER" id="PTHR30461:SF23">
    <property type="entry name" value="DNA RECOMBINASE-RELATED"/>
    <property type="match status" value="1"/>
</dbReference>
<dbReference type="InterPro" id="IPR006119">
    <property type="entry name" value="Resolv_N"/>
</dbReference>
<dbReference type="Pfam" id="PF00239">
    <property type="entry name" value="Resolvase"/>
    <property type="match status" value="1"/>
</dbReference>
<dbReference type="EMBL" id="BAABAB010000002">
    <property type="protein sequence ID" value="GAA3603905.1"/>
    <property type="molecule type" value="Genomic_DNA"/>
</dbReference>
<dbReference type="Pfam" id="PF07508">
    <property type="entry name" value="Recombinase"/>
    <property type="match status" value="1"/>
</dbReference>
<dbReference type="SMART" id="SM00857">
    <property type="entry name" value="Resolvase"/>
    <property type="match status" value="1"/>
</dbReference>
<evidence type="ECO:0000259" key="1">
    <source>
        <dbReference type="PROSITE" id="PS51737"/>
    </source>
</evidence>
<sequence length="607" mass="67454">MTAESAGPVDPWADFDLSTADHHETGPSQRLRLAFYGRCSTEDAQDPKTSHDWQLLAARNLLRTAAPDGEIVADFFDIGQSRVLPWKRRREASRLMRALDQPSRPFDGIIVGEGQRCWFGSQFSEVAPVLEHHGVSLWVPELGGCYDPRNSTHYMLMTLTGGMSRGERQRVQERVRLGMAVQVENDGRYQGGRPPYGYTVVGYAPHPNPRKAAEGFQLKKLVPDPERAAVVERIFADLLAGRSLRAIVAALNEEQVPCPSAADPARNAHRDMTGWQVPTLRAILTNPRYTGYEVWGTFKKTETLIDPEDPTWGYRTRLVRSDAKPVRSREQTHEAIVDVVTFTRANKVLSARGAVSQVSKSRRNRTRGTSHALQGLVYCSICGRRMQVNRSDVSSAEPSGLRYRCRLRDLTPGSAAAERHPRSVSVGQELILGKVRTWMVELFDGDLRDEAMAGLLAAAAAPRLVDVQTERLHERVAAAETKLRRFGQAIALGTNPAALVGPMNEAQEELAAAQIELSLITAPARAPSQERLQRLFDDIGGQVRHLLAPQRSPELLREFFVETGLRLTWDHPDRLLHAELDLSESLSSDLRETGEIRGVKGRVRGGT</sequence>
<feature type="domain" description="Recombinase" evidence="1">
    <location>
        <begin position="195"/>
        <end position="355"/>
    </location>
</feature>
<dbReference type="SUPFAM" id="SSF53041">
    <property type="entry name" value="Resolvase-like"/>
    <property type="match status" value="1"/>
</dbReference>
<dbReference type="Gene3D" id="3.90.1750.20">
    <property type="entry name" value="Putative Large Serine Recombinase, Chain B, Domain 2"/>
    <property type="match status" value="1"/>
</dbReference>
<comment type="caution">
    <text evidence="2">The sequence shown here is derived from an EMBL/GenBank/DDBJ whole genome shotgun (WGS) entry which is preliminary data.</text>
</comment>
<proteinExistence type="predicted"/>
<organism evidence="2 3">
    <name type="scientific">Microlunatus ginsengisoli</name>
    <dbReference type="NCBI Taxonomy" id="363863"/>
    <lineage>
        <taxon>Bacteria</taxon>
        <taxon>Bacillati</taxon>
        <taxon>Actinomycetota</taxon>
        <taxon>Actinomycetes</taxon>
        <taxon>Propionibacteriales</taxon>
        <taxon>Propionibacteriaceae</taxon>
        <taxon>Microlunatus</taxon>
    </lineage>
</organism>
<dbReference type="Gene3D" id="3.40.50.1390">
    <property type="entry name" value="Resolvase, N-terminal catalytic domain"/>
    <property type="match status" value="1"/>
</dbReference>
<dbReference type="PANTHER" id="PTHR30461">
    <property type="entry name" value="DNA-INVERTASE FROM LAMBDOID PROPHAGE"/>
    <property type="match status" value="1"/>
</dbReference>
<protein>
    <submittedName>
        <fullName evidence="2">Recombinase family protein</fullName>
    </submittedName>
</protein>
<dbReference type="Proteomes" id="UP001501490">
    <property type="component" value="Unassembled WGS sequence"/>
</dbReference>
<dbReference type="InterPro" id="IPR036162">
    <property type="entry name" value="Resolvase-like_N_sf"/>
</dbReference>
<evidence type="ECO:0000313" key="2">
    <source>
        <dbReference type="EMBL" id="GAA3603905.1"/>
    </source>
</evidence>
<dbReference type="RefSeq" id="WP_344801203.1">
    <property type="nucleotide sequence ID" value="NZ_BAABAB010000002.1"/>
</dbReference>
<accession>A0ABP6ZAQ5</accession>
<name>A0ABP6ZAQ5_9ACTN</name>
<keyword evidence="3" id="KW-1185">Reference proteome</keyword>
<reference evidence="3" key="1">
    <citation type="journal article" date="2019" name="Int. J. Syst. Evol. Microbiol.">
        <title>The Global Catalogue of Microorganisms (GCM) 10K type strain sequencing project: providing services to taxonomists for standard genome sequencing and annotation.</title>
        <authorList>
            <consortium name="The Broad Institute Genomics Platform"/>
            <consortium name="The Broad Institute Genome Sequencing Center for Infectious Disease"/>
            <person name="Wu L."/>
            <person name="Ma J."/>
        </authorList>
    </citation>
    <scope>NUCLEOTIDE SEQUENCE [LARGE SCALE GENOMIC DNA]</scope>
    <source>
        <strain evidence="3">JCM 16929</strain>
    </source>
</reference>
<dbReference type="InterPro" id="IPR038109">
    <property type="entry name" value="DNA_bind_recomb_sf"/>
</dbReference>
<dbReference type="InterPro" id="IPR050639">
    <property type="entry name" value="SSR_resolvase"/>
</dbReference>
<dbReference type="PROSITE" id="PS51737">
    <property type="entry name" value="RECOMBINASE_DNA_BIND"/>
    <property type="match status" value="1"/>
</dbReference>
<dbReference type="InterPro" id="IPR011109">
    <property type="entry name" value="DNA_bind_recombinase_dom"/>
</dbReference>
<gene>
    <name evidence="2" type="ORF">GCM10022236_02050</name>
</gene>